<dbReference type="Pfam" id="PF14280">
    <property type="entry name" value="DUF4365"/>
    <property type="match status" value="1"/>
</dbReference>
<keyword evidence="3" id="KW-1185">Reference proteome</keyword>
<sequence>MSNIFPTYLRSSNTGDIGVNLVSKVVNDDMKFIFKRNNGEYDFGIDAYIEIVTENGSVTGQVIAAQIKCGESFFKTKTKTGFTFYGENKHLNYYCNAPFPVIIIICDPESRECYWDQFLIEKTEKTDKNWKINIPRRNKFSSHSKDALLELVGDPVDFLGKASEHWEMIKALKVADYVHYSVSRKDIESLNVKPLAEFIKRILSNDELSIRLQGKIVVSVEGYFFDKRELWEIREVRRWAKKAEPKIKYWFFFCANPENNTTLTWLLTCLTNVISVEVDKTNKNKLKIEYETKPLAEIIMLNFLHLNELTEKYDLPIEENQRISNDSVLALGFSLEDAAQPA</sequence>
<dbReference type="Proteomes" id="UP000641152">
    <property type="component" value="Unassembled WGS sequence"/>
</dbReference>
<evidence type="ECO:0000313" key="3">
    <source>
        <dbReference type="Proteomes" id="UP000641152"/>
    </source>
</evidence>
<evidence type="ECO:0000313" key="2">
    <source>
        <dbReference type="EMBL" id="MBD9361660.1"/>
    </source>
</evidence>
<evidence type="ECO:0000259" key="1">
    <source>
        <dbReference type="Pfam" id="PF14280"/>
    </source>
</evidence>
<feature type="domain" description="DUF4365" evidence="1">
    <location>
        <begin position="17"/>
        <end position="151"/>
    </location>
</feature>
<gene>
    <name evidence="2" type="ORF">EBB_14245</name>
</gene>
<organism evidence="2 3">
    <name type="scientific">Methylomonas fluvii</name>
    <dbReference type="NCBI Taxonomy" id="1854564"/>
    <lineage>
        <taxon>Bacteria</taxon>
        <taxon>Pseudomonadati</taxon>
        <taxon>Pseudomonadota</taxon>
        <taxon>Gammaproteobacteria</taxon>
        <taxon>Methylococcales</taxon>
        <taxon>Methylococcaceae</taxon>
        <taxon>Methylomonas</taxon>
    </lineage>
</organism>
<accession>A0ABR9DFD7</accession>
<proteinExistence type="predicted"/>
<protein>
    <submittedName>
        <fullName evidence="2">DUF4365 and DUF1817 domain-containing protein</fullName>
    </submittedName>
</protein>
<dbReference type="InterPro" id="IPR025375">
    <property type="entry name" value="DUF4365"/>
</dbReference>
<name>A0ABR9DFD7_9GAMM</name>
<dbReference type="RefSeq" id="WP_192394452.1">
    <property type="nucleotide sequence ID" value="NZ_CAJHIU010000002.1"/>
</dbReference>
<dbReference type="EMBL" id="JACXST010000002">
    <property type="protein sequence ID" value="MBD9361660.1"/>
    <property type="molecule type" value="Genomic_DNA"/>
</dbReference>
<reference evidence="2 3" key="1">
    <citation type="submission" date="2020-09" db="EMBL/GenBank/DDBJ databases">
        <title>Methylomonas albis sp. nov. and Methylomonas fluvii sp. nov.: Two cold-adapted methanotrophs from the River Elbe and an amended description of Methylovulum psychrotolerans strain Eb1.</title>
        <authorList>
            <person name="Bussmann I.K."/>
            <person name="Klings K.-W."/>
            <person name="Warnstedt J."/>
            <person name="Hoppert M."/>
            <person name="Saborowski A."/>
            <person name="Horn F."/>
            <person name="Liebner S."/>
        </authorList>
    </citation>
    <scope>NUCLEOTIDE SEQUENCE [LARGE SCALE GENOMIC DNA]</scope>
    <source>
        <strain evidence="2 3">EbB</strain>
    </source>
</reference>
<comment type="caution">
    <text evidence="2">The sequence shown here is derived from an EMBL/GenBank/DDBJ whole genome shotgun (WGS) entry which is preliminary data.</text>
</comment>